<evidence type="ECO:0000313" key="4">
    <source>
        <dbReference type="Proteomes" id="UP000001219"/>
    </source>
</evidence>
<accession>D0L367</accession>
<dbReference type="Pfam" id="PF13411">
    <property type="entry name" value="MerR_1"/>
    <property type="match status" value="1"/>
</dbReference>
<keyword evidence="1" id="KW-0238">DNA-binding</keyword>
<dbReference type="GO" id="GO:0003700">
    <property type="term" value="F:DNA-binding transcription factor activity"/>
    <property type="evidence" value="ECO:0007669"/>
    <property type="project" value="InterPro"/>
</dbReference>
<dbReference type="Proteomes" id="UP000001219">
    <property type="component" value="Chromosome"/>
</dbReference>
<dbReference type="PROSITE" id="PS50937">
    <property type="entry name" value="HTH_MERR_2"/>
    <property type="match status" value="1"/>
</dbReference>
<dbReference type="OrthoDB" id="3830374at2"/>
<dbReference type="PANTHER" id="PTHR30204">
    <property type="entry name" value="REDOX-CYCLING DRUG-SENSING TRANSCRIPTIONAL ACTIVATOR SOXR"/>
    <property type="match status" value="1"/>
</dbReference>
<dbReference type="PANTHER" id="PTHR30204:SF93">
    <property type="entry name" value="HTH MERR-TYPE DOMAIN-CONTAINING PROTEIN"/>
    <property type="match status" value="1"/>
</dbReference>
<dbReference type="KEGG" id="gbr:Gbro_3819"/>
<dbReference type="SUPFAM" id="SSF46955">
    <property type="entry name" value="Putative DNA-binding domain"/>
    <property type="match status" value="1"/>
</dbReference>
<reference evidence="3 4" key="2">
    <citation type="journal article" date="2010" name="Stand. Genomic Sci.">
        <title>Complete genome sequence of Gordonia bronchialis type strain (3410).</title>
        <authorList>
            <person name="Ivanova N."/>
            <person name="Sikorski J."/>
            <person name="Jando M."/>
            <person name="Lapidus A."/>
            <person name="Nolan M."/>
            <person name="Lucas S."/>
            <person name="Del Rio T.G."/>
            <person name="Tice H."/>
            <person name="Copeland A."/>
            <person name="Cheng J.F."/>
            <person name="Chen F."/>
            <person name="Bruce D."/>
            <person name="Goodwin L."/>
            <person name="Pitluck S."/>
            <person name="Mavromatis K."/>
            <person name="Ovchinnikova G."/>
            <person name="Pati A."/>
            <person name="Chen A."/>
            <person name="Palaniappan K."/>
            <person name="Land M."/>
            <person name="Hauser L."/>
            <person name="Chang Y.J."/>
            <person name="Jeffries C.D."/>
            <person name="Chain P."/>
            <person name="Saunders E."/>
            <person name="Han C."/>
            <person name="Detter J.C."/>
            <person name="Brettin T."/>
            <person name="Rohde M."/>
            <person name="Goker M."/>
            <person name="Bristow J."/>
            <person name="Eisen J.A."/>
            <person name="Markowitz V."/>
            <person name="Hugenholtz P."/>
            <person name="Klenk H.P."/>
            <person name="Kyrpides N.C."/>
        </authorList>
    </citation>
    <scope>NUCLEOTIDE SEQUENCE [LARGE SCALE GENOMIC DNA]</scope>
    <source>
        <strain evidence="4">ATCC 25592 / DSM 43247 / BCRC 13721 / JCM 3198 / KCTC 3076 / NBRC 16047 / NCTC 10667</strain>
    </source>
</reference>
<keyword evidence="4" id="KW-1185">Reference proteome</keyword>
<dbReference type="eggNOG" id="COG0789">
    <property type="taxonomic scope" value="Bacteria"/>
</dbReference>
<proteinExistence type="predicted"/>
<dbReference type="Gene3D" id="1.10.1660.10">
    <property type="match status" value="1"/>
</dbReference>
<dbReference type="HOGENOM" id="CLU_053144_1_0_11"/>
<dbReference type="InterPro" id="IPR009061">
    <property type="entry name" value="DNA-bd_dom_put_sf"/>
</dbReference>
<name>D0L367_GORB4</name>
<gene>
    <name evidence="3" type="ordered locus">Gbro_3819</name>
</gene>
<protein>
    <submittedName>
        <fullName evidence="3">Regulatory protein MerR</fullName>
    </submittedName>
</protein>
<organism evidence="3 4">
    <name type="scientific">Gordonia bronchialis (strain ATCC 25592 / DSM 43247 / BCRC 13721 / JCM 3198 / KCTC 3076 / NBRC 16047 / NCTC 10667)</name>
    <name type="common">Rhodococcus bronchialis</name>
    <dbReference type="NCBI Taxonomy" id="526226"/>
    <lineage>
        <taxon>Bacteria</taxon>
        <taxon>Bacillati</taxon>
        <taxon>Actinomycetota</taxon>
        <taxon>Actinomycetes</taxon>
        <taxon>Mycobacteriales</taxon>
        <taxon>Gordoniaceae</taxon>
        <taxon>Gordonia</taxon>
    </lineage>
</organism>
<dbReference type="EMBL" id="CP001802">
    <property type="protein sequence ID" value="ACY22997.1"/>
    <property type="molecule type" value="Genomic_DNA"/>
</dbReference>
<sequence>MAGTSSYPRRQLAALIAHISATPAALGRRSRDLEISVAKLVSKAGHQALGEPESETYRIDDLARLTGVTTRNIRAYRERGLLPAPRRVGRMTLYTEAHAARLRMISSMLSRGYTIAHIDELIGAWENGQQIADVLGLPADLTDIPVTESTRATTMDELLRHGIDASAAERLTCLGLLVVDDGAVRIDEPSVFDAIVALITESRPASAVIDVVEEVTPALLALGRAMTAAAATLTEGNDTRRPAGPADDDLVTDVTLTLIRLRTLAEAATHAALARSTEALLAQSLSGPDEERDAEPS</sequence>
<dbReference type="RefSeq" id="WP_012835500.1">
    <property type="nucleotide sequence ID" value="NC_013441.1"/>
</dbReference>
<dbReference type="InterPro" id="IPR000551">
    <property type="entry name" value="MerR-type_HTH_dom"/>
</dbReference>
<dbReference type="SMART" id="SM00422">
    <property type="entry name" value="HTH_MERR"/>
    <property type="match status" value="1"/>
</dbReference>
<feature type="domain" description="HTH merR-type" evidence="2">
    <location>
        <begin position="56"/>
        <end position="124"/>
    </location>
</feature>
<evidence type="ECO:0000313" key="3">
    <source>
        <dbReference type="EMBL" id="ACY22997.1"/>
    </source>
</evidence>
<evidence type="ECO:0000259" key="2">
    <source>
        <dbReference type="PROSITE" id="PS50937"/>
    </source>
</evidence>
<dbReference type="AlphaFoldDB" id="D0L367"/>
<dbReference type="GO" id="GO:0003677">
    <property type="term" value="F:DNA binding"/>
    <property type="evidence" value="ECO:0007669"/>
    <property type="project" value="UniProtKB-KW"/>
</dbReference>
<dbReference type="InterPro" id="IPR047057">
    <property type="entry name" value="MerR_fam"/>
</dbReference>
<reference evidence="4" key="1">
    <citation type="submission" date="2009-10" db="EMBL/GenBank/DDBJ databases">
        <title>The complete chromosome of Gordonia bronchialis DSM 43247.</title>
        <authorList>
            <consortium name="US DOE Joint Genome Institute (JGI-PGF)"/>
            <person name="Lucas S."/>
            <person name="Copeland A."/>
            <person name="Lapidus A."/>
            <person name="Glavina del Rio T."/>
            <person name="Dalin E."/>
            <person name="Tice H."/>
            <person name="Bruce D."/>
            <person name="Goodwin L."/>
            <person name="Pitluck S."/>
            <person name="Kyrpides N."/>
            <person name="Mavromatis K."/>
            <person name="Ivanova N."/>
            <person name="Ovchinnikova G."/>
            <person name="Saunders E."/>
            <person name="Brettin T."/>
            <person name="Detter J.C."/>
            <person name="Han C."/>
            <person name="Larimer F."/>
            <person name="Land M."/>
            <person name="Hauser L."/>
            <person name="Markowitz V."/>
            <person name="Cheng J.-F."/>
            <person name="Hugenholtz P."/>
            <person name="Woyke T."/>
            <person name="Wu D."/>
            <person name="Jando M."/>
            <person name="Schneider S."/>
            <person name="Goeker M."/>
            <person name="Klenk H.-P."/>
            <person name="Eisen J.A."/>
        </authorList>
    </citation>
    <scope>NUCLEOTIDE SEQUENCE [LARGE SCALE GENOMIC DNA]</scope>
    <source>
        <strain evidence="4">ATCC 25592 / DSM 43247 / BCRC 13721 / JCM 3198 / KCTC 3076 / NBRC 16047 / NCTC 10667</strain>
    </source>
</reference>
<dbReference type="STRING" id="526226.Gbro_3819"/>
<evidence type="ECO:0000256" key="1">
    <source>
        <dbReference type="ARBA" id="ARBA00023125"/>
    </source>
</evidence>